<dbReference type="Proteomes" id="UP000696931">
    <property type="component" value="Unassembled WGS sequence"/>
</dbReference>
<protein>
    <submittedName>
        <fullName evidence="1">Uncharacterized protein</fullName>
    </submittedName>
</protein>
<evidence type="ECO:0000313" key="1">
    <source>
        <dbReference type="EMBL" id="MBI5169667.1"/>
    </source>
</evidence>
<comment type="caution">
    <text evidence="1">The sequence shown here is derived from an EMBL/GenBank/DDBJ whole genome shotgun (WGS) entry which is preliminary data.</text>
</comment>
<feature type="non-terminal residue" evidence="1">
    <location>
        <position position="1"/>
    </location>
</feature>
<reference evidence="1" key="1">
    <citation type="submission" date="2020-07" db="EMBL/GenBank/DDBJ databases">
        <title>Huge and variable diversity of episymbiotic CPR bacteria and DPANN archaea in groundwater ecosystems.</title>
        <authorList>
            <person name="He C.Y."/>
            <person name="Keren R."/>
            <person name="Whittaker M."/>
            <person name="Farag I.F."/>
            <person name="Doudna J."/>
            <person name="Cate J.H.D."/>
            <person name="Banfield J.F."/>
        </authorList>
    </citation>
    <scope>NUCLEOTIDE SEQUENCE</scope>
    <source>
        <strain evidence="1">NC_groundwater_1813_Pr3_B-0.1um_71_17</strain>
    </source>
</reference>
<name>A0A933SBW2_UNCEI</name>
<sequence length="227" mass="24367">GGAVRRVEGAAAGASPAGLHAIERVWLAQVRPLYEQALTRVALAWFGEPGEWPHVLWVAPVDSVPGVVPGMYRTSLVSSERSGDAGLRVLSRAGEALIAVRERGWTGASAVDAGLCADCPRLEQESVWRVDGVTATRLRVGPVDDAAWAVARAFDARRGYRAWSDRDVTVSSDVDRWMKARRWAVLHAVLPLGGDDARVLLSSRGPADSLGVVVRRVTKGWAVSSAR</sequence>
<accession>A0A933SBW2</accession>
<gene>
    <name evidence="1" type="ORF">HZA61_09280</name>
</gene>
<organism evidence="1 2">
    <name type="scientific">Eiseniibacteriota bacterium</name>
    <dbReference type="NCBI Taxonomy" id="2212470"/>
    <lineage>
        <taxon>Bacteria</taxon>
        <taxon>Candidatus Eiseniibacteriota</taxon>
    </lineage>
</organism>
<proteinExistence type="predicted"/>
<dbReference type="EMBL" id="JACRIW010000061">
    <property type="protein sequence ID" value="MBI5169667.1"/>
    <property type="molecule type" value="Genomic_DNA"/>
</dbReference>
<dbReference type="AlphaFoldDB" id="A0A933SBW2"/>
<evidence type="ECO:0000313" key="2">
    <source>
        <dbReference type="Proteomes" id="UP000696931"/>
    </source>
</evidence>